<dbReference type="InterPro" id="IPR016119">
    <property type="entry name" value="Br/Cl_peroxidase_C"/>
</dbReference>
<dbReference type="CDD" id="cd03398">
    <property type="entry name" value="PAP2_haloperoxidase"/>
    <property type="match status" value="1"/>
</dbReference>
<dbReference type="Proteomes" id="UP001597110">
    <property type="component" value="Unassembled WGS sequence"/>
</dbReference>
<dbReference type="PANTHER" id="PTHR34599:SF1">
    <property type="entry name" value="PHOSPHATIDIC ACID PHOSPHATASE TYPE 2_HALOPEROXIDASE DOMAIN-CONTAINING PROTEIN"/>
    <property type="match status" value="1"/>
</dbReference>
<dbReference type="InterPro" id="IPR052559">
    <property type="entry name" value="V-haloperoxidase"/>
</dbReference>
<protein>
    <recommendedName>
        <fullName evidence="2">Vanadium chloroperoxidase N-terminal domain-containing protein</fullName>
    </recommendedName>
</protein>
<comment type="caution">
    <text evidence="3">The sequence shown here is derived from an EMBL/GenBank/DDBJ whole genome shotgun (WGS) entry which is preliminary data.</text>
</comment>
<sequence>MTRPEASSGEAPPQPLPTMHVDATFDAFPDPALYWNLVALDVNRLAQSLRGARQGGPPMSARALGIVHLAMHDAWFGMAKNPAHSTWLDAGPTIPENPFVLPTPPTTGDARMAIAAAAYAALTHLYTVEPDDDCPARTNASTHIAGYLRGRLAAFVPRPDIADAGFRFGEKVGRRIAELLEVRADEPGVDDDCYAPQQGHGKYRADPLNPIAPPKPCPNAQPKPCPSAPRKLEEHHGPFYGSSAARMCTQTTHQLADPPAPLRTDPQYAQAYAAVYGLGGAKTLNTTIRTPDQTASALFWAYDGANLLGTPPRLYNQILRVVIASRRVGTTWTPAHTDESLRLLTLANVAMADAGIFAWAEKYHFEYWRPLSGVREDDVRTGPAGTAGTSAALSGDPFWETLGAPRTNTNGISFKPPFPAYPSGHATFGAAAMQVARRFYADRDGKPLDPRDVDDIAFDMVSDELDGISRDLYQPYDERLPINEQPGAIRTRVVRHYDSLWEAIRENALSRVYLGVHWLFDSFAQADGIDGTIAGDGRLALKPIADVHYAITGPRTDADGNVIATGLPIGGVPLGLDIGDDIYDSGLVRTPLAQQPEEIQRRWAEARPASKMTSAFGAMAADSLEAVETRARGSRRGKANDTHIR</sequence>
<dbReference type="Gene3D" id="1.10.606.10">
    <property type="entry name" value="Vanadium-containing Chloroperoxidase, domain 2"/>
    <property type="match status" value="1"/>
</dbReference>
<reference evidence="4" key="1">
    <citation type="journal article" date="2019" name="Int. J. Syst. Evol. Microbiol.">
        <title>The Global Catalogue of Microorganisms (GCM) 10K type strain sequencing project: providing services to taxonomists for standard genome sequencing and annotation.</title>
        <authorList>
            <consortium name="The Broad Institute Genomics Platform"/>
            <consortium name="The Broad Institute Genome Sequencing Center for Infectious Disease"/>
            <person name="Wu L."/>
            <person name="Ma J."/>
        </authorList>
    </citation>
    <scope>NUCLEOTIDE SEQUENCE [LARGE SCALE GENOMIC DNA]</scope>
    <source>
        <strain evidence="4">CCUG 55585</strain>
    </source>
</reference>
<proteinExistence type="predicted"/>
<dbReference type="Gene3D" id="1.20.144.10">
    <property type="entry name" value="Phosphatidic acid phosphatase type 2/haloperoxidase"/>
    <property type="match status" value="1"/>
</dbReference>
<dbReference type="InterPro" id="IPR036938">
    <property type="entry name" value="PAP2/HPO_sf"/>
</dbReference>
<dbReference type="PANTHER" id="PTHR34599">
    <property type="entry name" value="PEROXIDASE-RELATED"/>
    <property type="match status" value="1"/>
</dbReference>
<evidence type="ECO:0000259" key="2">
    <source>
        <dbReference type="Pfam" id="PF17897"/>
    </source>
</evidence>
<dbReference type="RefSeq" id="WP_386823398.1">
    <property type="nucleotide sequence ID" value="NZ_JBHTIF010000001.1"/>
</dbReference>
<dbReference type="SUPFAM" id="SSF48317">
    <property type="entry name" value="Acid phosphatase/Vanadium-dependent haloperoxidase"/>
    <property type="match status" value="1"/>
</dbReference>
<dbReference type="InterPro" id="IPR041067">
    <property type="entry name" value="VCPO_N"/>
</dbReference>
<gene>
    <name evidence="3" type="ORF">ACFQ0E_09425</name>
</gene>
<evidence type="ECO:0000256" key="1">
    <source>
        <dbReference type="SAM" id="MobiDB-lite"/>
    </source>
</evidence>
<name>A0ABW2YDK9_9GAMM</name>
<feature type="domain" description="Vanadium chloroperoxidase N-terminal" evidence="2">
    <location>
        <begin position="32"/>
        <end position="246"/>
    </location>
</feature>
<organism evidence="3 4">
    <name type="scientific">Lysobacter brunescens</name>
    <dbReference type="NCBI Taxonomy" id="262323"/>
    <lineage>
        <taxon>Bacteria</taxon>
        <taxon>Pseudomonadati</taxon>
        <taxon>Pseudomonadota</taxon>
        <taxon>Gammaproteobacteria</taxon>
        <taxon>Lysobacterales</taxon>
        <taxon>Lysobacteraceae</taxon>
        <taxon>Lysobacter</taxon>
    </lineage>
</organism>
<feature type="compositionally biased region" description="Pro residues" evidence="1">
    <location>
        <begin position="211"/>
        <end position="227"/>
    </location>
</feature>
<feature type="region of interest" description="Disordered" evidence="1">
    <location>
        <begin position="211"/>
        <end position="230"/>
    </location>
</feature>
<evidence type="ECO:0000313" key="4">
    <source>
        <dbReference type="Proteomes" id="UP001597110"/>
    </source>
</evidence>
<accession>A0ABW2YDK9</accession>
<evidence type="ECO:0000313" key="3">
    <source>
        <dbReference type="EMBL" id="MFD0725817.1"/>
    </source>
</evidence>
<dbReference type="Pfam" id="PF17897">
    <property type="entry name" value="VCPO_N"/>
    <property type="match status" value="1"/>
</dbReference>
<dbReference type="EMBL" id="JBHTIF010000001">
    <property type="protein sequence ID" value="MFD0725817.1"/>
    <property type="molecule type" value="Genomic_DNA"/>
</dbReference>
<keyword evidence="4" id="KW-1185">Reference proteome</keyword>